<evidence type="ECO:0000259" key="3">
    <source>
        <dbReference type="PROSITE" id="PS50110"/>
    </source>
</evidence>
<keyword evidence="1 2" id="KW-0597">Phosphoprotein</keyword>
<dbReference type="PANTHER" id="PTHR44591">
    <property type="entry name" value="STRESS RESPONSE REGULATOR PROTEIN 1"/>
    <property type="match status" value="1"/>
</dbReference>
<accession>A0A1I6IA38</accession>
<dbReference type="GO" id="GO:0000160">
    <property type="term" value="P:phosphorelay signal transduction system"/>
    <property type="evidence" value="ECO:0007669"/>
    <property type="project" value="InterPro"/>
</dbReference>
<organism evidence="4 5">
    <name type="scientific">Halogeometricum limi</name>
    <dbReference type="NCBI Taxonomy" id="555875"/>
    <lineage>
        <taxon>Archaea</taxon>
        <taxon>Methanobacteriati</taxon>
        <taxon>Methanobacteriota</taxon>
        <taxon>Stenosarchaea group</taxon>
        <taxon>Halobacteria</taxon>
        <taxon>Halobacteriales</taxon>
        <taxon>Haloferacaceae</taxon>
        <taxon>Halogeometricum</taxon>
    </lineage>
</organism>
<dbReference type="InterPro" id="IPR001789">
    <property type="entry name" value="Sig_transdc_resp-reg_receiver"/>
</dbReference>
<dbReference type="OrthoDB" id="8127at2157"/>
<dbReference type="EMBL" id="FOYS01000005">
    <property type="protein sequence ID" value="SFR63622.1"/>
    <property type="molecule type" value="Genomic_DNA"/>
</dbReference>
<dbReference type="NCBIfam" id="TIGR00229">
    <property type="entry name" value="sensory_box"/>
    <property type="match status" value="1"/>
</dbReference>
<dbReference type="AlphaFoldDB" id="A0A1I6IA38"/>
<keyword evidence="5" id="KW-1185">Reference proteome</keyword>
<feature type="modified residue" description="4-aspartylphosphate" evidence="2">
    <location>
        <position position="71"/>
    </location>
</feature>
<dbReference type="InterPro" id="IPR050595">
    <property type="entry name" value="Bact_response_regulator"/>
</dbReference>
<dbReference type="Gene3D" id="3.40.50.2300">
    <property type="match status" value="1"/>
</dbReference>
<dbReference type="InterPro" id="IPR035965">
    <property type="entry name" value="PAS-like_dom_sf"/>
</dbReference>
<dbReference type="PROSITE" id="PS50110">
    <property type="entry name" value="RESPONSE_REGULATORY"/>
    <property type="match status" value="1"/>
</dbReference>
<dbReference type="Proteomes" id="UP000243250">
    <property type="component" value="Unassembled WGS sequence"/>
</dbReference>
<dbReference type="Pfam" id="PF00072">
    <property type="entry name" value="Response_reg"/>
    <property type="match status" value="1"/>
</dbReference>
<dbReference type="SMART" id="SM00448">
    <property type="entry name" value="REC"/>
    <property type="match status" value="1"/>
</dbReference>
<evidence type="ECO:0000313" key="5">
    <source>
        <dbReference type="Proteomes" id="UP000243250"/>
    </source>
</evidence>
<dbReference type="Pfam" id="PF08448">
    <property type="entry name" value="PAS_4"/>
    <property type="match status" value="1"/>
</dbReference>
<dbReference type="PANTHER" id="PTHR44591:SF3">
    <property type="entry name" value="RESPONSE REGULATORY DOMAIN-CONTAINING PROTEIN"/>
    <property type="match status" value="1"/>
</dbReference>
<dbReference type="InterPro" id="IPR011006">
    <property type="entry name" value="CheY-like_superfamily"/>
</dbReference>
<dbReference type="Gene3D" id="3.30.450.20">
    <property type="entry name" value="PAS domain"/>
    <property type="match status" value="1"/>
</dbReference>
<protein>
    <submittedName>
        <fullName evidence="4">PAS domain S-box-containing protein</fullName>
    </submittedName>
</protein>
<reference evidence="5" key="1">
    <citation type="submission" date="2016-10" db="EMBL/GenBank/DDBJ databases">
        <authorList>
            <person name="Varghese N."/>
            <person name="Submissions S."/>
        </authorList>
    </citation>
    <scope>NUCLEOTIDE SEQUENCE [LARGE SCALE GENOMIC DNA]</scope>
    <source>
        <strain evidence="5">CGMCC 1.8711</strain>
    </source>
</reference>
<dbReference type="CDD" id="cd00156">
    <property type="entry name" value="REC"/>
    <property type="match status" value="1"/>
</dbReference>
<evidence type="ECO:0000313" key="4">
    <source>
        <dbReference type="EMBL" id="SFR63622.1"/>
    </source>
</evidence>
<dbReference type="RefSeq" id="WP_089882297.1">
    <property type="nucleotide sequence ID" value="NZ_FOYS01000005.1"/>
</dbReference>
<gene>
    <name evidence="4" type="ORF">SAMN04488124_2930</name>
</gene>
<feature type="domain" description="Response regulatory" evidence="3">
    <location>
        <begin position="17"/>
        <end position="136"/>
    </location>
</feature>
<dbReference type="SUPFAM" id="SSF55785">
    <property type="entry name" value="PYP-like sensor domain (PAS domain)"/>
    <property type="match status" value="1"/>
</dbReference>
<name>A0A1I6IA38_9EURY</name>
<dbReference type="InterPro" id="IPR013656">
    <property type="entry name" value="PAS_4"/>
</dbReference>
<sequence>MTGKSQNATEGTTASLSVLHVDDDEGFAELVKTYLERDSSEFDCRITTETSPTDALETIRSGAEFDCVVSDYNMPEMNGISFLEAIRETYSELPLLLFSGEETGDVAAEILDVGLTDYIKKGFGTEQYTMLVRRVEHAVRSDGQFDPASEAELDGVGVVGVDDRIERADEKYASFYRYDADELVGKHWTELHPPDEVEHIKTHVLPVVQDGGKWTGQSRGKRADGSTFTESKLVTALDDRRLLIAVTELDDSDLASADRSR</sequence>
<evidence type="ECO:0000256" key="2">
    <source>
        <dbReference type="PROSITE-ProRule" id="PRU00169"/>
    </source>
</evidence>
<dbReference type="InterPro" id="IPR000014">
    <property type="entry name" value="PAS"/>
</dbReference>
<proteinExistence type="predicted"/>
<dbReference type="SUPFAM" id="SSF52172">
    <property type="entry name" value="CheY-like"/>
    <property type="match status" value="1"/>
</dbReference>
<evidence type="ECO:0000256" key="1">
    <source>
        <dbReference type="ARBA" id="ARBA00022553"/>
    </source>
</evidence>
<dbReference type="STRING" id="555875.SAMN04488124_2930"/>
<dbReference type="SMART" id="SM00091">
    <property type="entry name" value="PAS"/>
    <property type="match status" value="1"/>
</dbReference>